<evidence type="ECO:0000313" key="4">
    <source>
        <dbReference type="EMBL" id="MFD1001068.1"/>
    </source>
</evidence>
<dbReference type="SUPFAM" id="SSF55469">
    <property type="entry name" value="FMN-dependent nitroreductase-like"/>
    <property type="match status" value="1"/>
</dbReference>
<dbReference type="EMBL" id="JBHTKA010000007">
    <property type="protein sequence ID" value="MFD1001068.1"/>
    <property type="molecule type" value="Genomic_DNA"/>
</dbReference>
<dbReference type="InterPro" id="IPR000415">
    <property type="entry name" value="Nitroreductase-like"/>
</dbReference>
<name>A0ABW3K744_9BACT</name>
<evidence type="ECO:0000313" key="5">
    <source>
        <dbReference type="Proteomes" id="UP001597112"/>
    </source>
</evidence>
<dbReference type="RefSeq" id="WP_377580519.1">
    <property type="nucleotide sequence ID" value="NZ_JBHTKA010000007.1"/>
</dbReference>
<evidence type="ECO:0000256" key="2">
    <source>
        <dbReference type="ARBA" id="ARBA00023002"/>
    </source>
</evidence>
<dbReference type="Pfam" id="PF00881">
    <property type="entry name" value="Nitroreductase"/>
    <property type="match status" value="1"/>
</dbReference>
<evidence type="ECO:0000256" key="1">
    <source>
        <dbReference type="ARBA" id="ARBA00007118"/>
    </source>
</evidence>
<accession>A0ABW3K744</accession>
<dbReference type="InterPro" id="IPR029479">
    <property type="entry name" value="Nitroreductase"/>
</dbReference>
<feature type="domain" description="Nitroreductase" evidence="3">
    <location>
        <begin position="14"/>
        <end position="161"/>
    </location>
</feature>
<sequence length="190" mass="20928">MNDLRTVIYSYQPIRKYKDTGIDKSVIDQFIEAGCMAPSGMNMQPWKFYVVTDQGLINAMDEQICIVVADIYNTTAVAESLKNKNPIFHGAPVVIFITAARESEWAALEVGMCAENIVLSAQAAGVGSCPVAWGKYIERTSLYSQLNILPADHVVLSVIVGVADEVPVEQKSKKNAIYYIRSGLPLKYMS</sequence>
<comment type="caution">
    <text evidence="4">The sequence shown here is derived from an EMBL/GenBank/DDBJ whole genome shotgun (WGS) entry which is preliminary data.</text>
</comment>
<proteinExistence type="inferred from homology"/>
<gene>
    <name evidence="4" type="ORF">ACFQ21_17205</name>
</gene>
<keyword evidence="2" id="KW-0560">Oxidoreductase</keyword>
<evidence type="ECO:0000259" key="3">
    <source>
        <dbReference type="Pfam" id="PF00881"/>
    </source>
</evidence>
<organism evidence="4 5">
    <name type="scientific">Ohtaekwangia kribbensis</name>
    <dbReference type="NCBI Taxonomy" id="688913"/>
    <lineage>
        <taxon>Bacteria</taxon>
        <taxon>Pseudomonadati</taxon>
        <taxon>Bacteroidota</taxon>
        <taxon>Cytophagia</taxon>
        <taxon>Cytophagales</taxon>
        <taxon>Fulvivirgaceae</taxon>
        <taxon>Ohtaekwangia</taxon>
    </lineage>
</organism>
<keyword evidence="5" id="KW-1185">Reference proteome</keyword>
<dbReference type="Gene3D" id="3.40.109.10">
    <property type="entry name" value="NADH Oxidase"/>
    <property type="match status" value="1"/>
</dbReference>
<comment type="similarity">
    <text evidence="1">Belongs to the nitroreductase family.</text>
</comment>
<reference evidence="5" key="1">
    <citation type="journal article" date="2019" name="Int. J. Syst. Evol. Microbiol.">
        <title>The Global Catalogue of Microorganisms (GCM) 10K type strain sequencing project: providing services to taxonomists for standard genome sequencing and annotation.</title>
        <authorList>
            <consortium name="The Broad Institute Genomics Platform"/>
            <consortium name="The Broad Institute Genome Sequencing Center for Infectious Disease"/>
            <person name="Wu L."/>
            <person name="Ma J."/>
        </authorList>
    </citation>
    <scope>NUCLEOTIDE SEQUENCE [LARGE SCALE GENOMIC DNA]</scope>
    <source>
        <strain evidence="5">CCUG 58938</strain>
    </source>
</reference>
<dbReference type="PANTHER" id="PTHR43673">
    <property type="entry name" value="NAD(P)H NITROREDUCTASE YDGI-RELATED"/>
    <property type="match status" value="1"/>
</dbReference>
<dbReference type="Proteomes" id="UP001597112">
    <property type="component" value="Unassembled WGS sequence"/>
</dbReference>
<protein>
    <submittedName>
        <fullName evidence="4">Nitroreductase family protein</fullName>
    </submittedName>
</protein>
<dbReference type="PANTHER" id="PTHR43673:SF10">
    <property type="entry name" value="NADH DEHYDROGENASE_NAD(P)H NITROREDUCTASE XCC3605-RELATED"/>
    <property type="match status" value="1"/>
</dbReference>